<dbReference type="AlphaFoldDB" id="A0A9P0B7E7"/>
<evidence type="ECO:0000313" key="2">
    <source>
        <dbReference type="EMBL" id="CAH0555834.1"/>
    </source>
</evidence>
<dbReference type="PANTHER" id="PTHR20991">
    <property type="entry name" value="PARATHYROID HORMONE-RESPONSIVE B1 GENE"/>
    <property type="match status" value="1"/>
</dbReference>
<organism evidence="2 3">
    <name type="scientific">Brassicogethes aeneus</name>
    <name type="common">Rape pollen beetle</name>
    <name type="synonym">Meligethes aeneus</name>
    <dbReference type="NCBI Taxonomy" id="1431903"/>
    <lineage>
        <taxon>Eukaryota</taxon>
        <taxon>Metazoa</taxon>
        <taxon>Ecdysozoa</taxon>
        <taxon>Arthropoda</taxon>
        <taxon>Hexapoda</taxon>
        <taxon>Insecta</taxon>
        <taxon>Pterygota</taxon>
        <taxon>Neoptera</taxon>
        <taxon>Endopterygota</taxon>
        <taxon>Coleoptera</taxon>
        <taxon>Polyphaga</taxon>
        <taxon>Cucujiformia</taxon>
        <taxon>Nitidulidae</taxon>
        <taxon>Meligethinae</taxon>
        <taxon>Brassicogethes</taxon>
    </lineage>
</organism>
<dbReference type="GO" id="GO:0060271">
    <property type="term" value="P:cilium assembly"/>
    <property type="evidence" value="ECO:0007669"/>
    <property type="project" value="TreeGrafter"/>
</dbReference>
<dbReference type="InterPro" id="IPR026511">
    <property type="entry name" value="PTHB1"/>
</dbReference>
<dbReference type="EMBL" id="OV121135">
    <property type="protein sequence ID" value="CAH0555834.1"/>
    <property type="molecule type" value="Genomic_DNA"/>
</dbReference>
<keyword evidence="3" id="KW-1185">Reference proteome</keyword>
<sequence length="207" mass="23220">MSLFKTREFWCTRSEDDEYFDQNSLIVTRLNTESDFIVTGSHSGVLKVFKPSSEVQENKALSGFKPTDLLIEQIIGNAILQVGAGRLISGSLNFQIAVLHSRILSIYTLSTKEGSTEYGTQNLLHVLYEHHLKRSAANFVIGPFGGIGNRDFVCVQSLDGLLVFFEQESPSFSCFLPDFLLPSPMSFVFKTDSFVTCSSNWCVESYW</sequence>
<dbReference type="GO" id="GO:0034464">
    <property type="term" value="C:BBSome"/>
    <property type="evidence" value="ECO:0007669"/>
    <property type="project" value="InterPro"/>
</dbReference>
<feature type="domain" description="PTHB1 N-terminal" evidence="1">
    <location>
        <begin position="1"/>
        <end position="206"/>
    </location>
</feature>
<evidence type="ECO:0000259" key="1">
    <source>
        <dbReference type="Pfam" id="PF14727"/>
    </source>
</evidence>
<dbReference type="Proteomes" id="UP001154078">
    <property type="component" value="Chromosome 4"/>
</dbReference>
<dbReference type="OrthoDB" id="10262646at2759"/>
<proteinExistence type="predicted"/>
<dbReference type="InterPro" id="IPR028073">
    <property type="entry name" value="PHTB1_N_dom"/>
</dbReference>
<name>A0A9P0B7E7_BRAAE</name>
<dbReference type="Pfam" id="PF14727">
    <property type="entry name" value="PHTB1_N"/>
    <property type="match status" value="1"/>
</dbReference>
<accession>A0A9P0B7E7</accession>
<dbReference type="PANTHER" id="PTHR20991:SF0">
    <property type="entry name" value="PROTEIN PTHB1"/>
    <property type="match status" value="1"/>
</dbReference>
<dbReference type="GO" id="GO:0016020">
    <property type="term" value="C:membrane"/>
    <property type="evidence" value="ECO:0007669"/>
    <property type="project" value="TreeGrafter"/>
</dbReference>
<evidence type="ECO:0000313" key="3">
    <source>
        <dbReference type="Proteomes" id="UP001154078"/>
    </source>
</evidence>
<gene>
    <name evidence="2" type="ORF">MELIAE_LOCUS7105</name>
</gene>
<protein>
    <recommendedName>
        <fullName evidence="1">PTHB1 N-terminal domain-containing protein</fullName>
    </recommendedName>
</protein>
<reference evidence="2" key="1">
    <citation type="submission" date="2021-12" db="EMBL/GenBank/DDBJ databases">
        <authorList>
            <person name="King R."/>
        </authorList>
    </citation>
    <scope>NUCLEOTIDE SEQUENCE</scope>
</reference>